<reference evidence="7 8" key="1">
    <citation type="submission" date="2018-02" db="EMBL/GenBank/DDBJ databases">
        <title>novel marine gammaproteobacteria from coastal saline agro ecosystem.</title>
        <authorList>
            <person name="Krishnan R."/>
            <person name="Ramesh Kumar N."/>
        </authorList>
    </citation>
    <scope>NUCLEOTIDE SEQUENCE [LARGE SCALE GENOMIC DNA]</scope>
    <source>
        <strain evidence="7 8">228</strain>
    </source>
</reference>
<dbReference type="Pfam" id="PF04542">
    <property type="entry name" value="Sigma70_r2"/>
    <property type="match status" value="1"/>
</dbReference>
<evidence type="ECO:0000259" key="6">
    <source>
        <dbReference type="Pfam" id="PF08281"/>
    </source>
</evidence>
<evidence type="ECO:0000259" key="5">
    <source>
        <dbReference type="Pfam" id="PF04542"/>
    </source>
</evidence>
<evidence type="ECO:0000256" key="1">
    <source>
        <dbReference type="ARBA" id="ARBA00010641"/>
    </source>
</evidence>
<keyword evidence="4" id="KW-0804">Transcription</keyword>
<proteinExistence type="inferred from homology"/>
<accession>A0A2S5KIG5</accession>
<evidence type="ECO:0000256" key="4">
    <source>
        <dbReference type="ARBA" id="ARBA00023163"/>
    </source>
</evidence>
<evidence type="ECO:0000313" key="7">
    <source>
        <dbReference type="EMBL" id="PPC74299.1"/>
    </source>
</evidence>
<dbReference type="NCBIfam" id="TIGR02937">
    <property type="entry name" value="sigma70-ECF"/>
    <property type="match status" value="1"/>
</dbReference>
<name>A0A2S5KIG5_9PROT</name>
<keyword evidence="2" id="KW-0805">Transcription regulation</keyword>
<feature type="domain" description="RNA polymerase sigma-70 region 2" evidence="5">
    <location>
        <begin position="14"/>
        <end position="79"/>
    </location>
</feature>
<keyword evidence="3" id="KW-0731">Sigma factor</keyword>
<dbReference type="InterPro" id="IPR014284">
    <property type="entry name" value="RNA_pol_sigma-70_dom"/>
</dbReference>
<dbReference type="InterPro" id="IPR007627">
    <property type="entry name" value="RNA_pol_sigma70_r2"/>
</dbReference>
<dbReference type="PANTHER" id="PTHR43133">
    <property type="entry name" value="RNA POLYMERASE ECF-TYPE SIGMA FACTO"/>
    <property type="match status" value="1"/>
</dbReference>
<gene>
    <name evidence="7" type="ORF">C4K68_26515</name>
</gene>
<comment type="caution">
    <text evidence="7">The sequence shown here is derived from an EMBL/GenBank/DDBJ whole genome shotgun (WGS) entry which is preliminary data.</text>
</comment>
<dbReference type="Gene3D" id="1.10.1740.10">
    <property type="match status" value="1"/>
</dbReference>
<evidence type="ECO:0000313" key="8">
    <source>
        <dbReference type="Proteomes" id="UP000238196"/>
    </source>
</evidence>
<dbReference type="InterPro" id="IPR013249">
    <property type="entry name" value="RNA_pol_sigma70_r4_t2"/>
</dbReference>
<dbReference type="SUPFAM" id="SSF88946">
    <property type="entry name" value="Sigma2 domain of RNA polymerase sigma factors"/>
    <property type="match status" value="1"/>
</dbReference>
<sequence>MTTSRSTASLFHHFYSDHHRWLLGWLGRRLGCREQAADLAQDTFVKVMTGSEVSQIAEPRAFLTTIARRVLSNHYRRQQVERAYLEALAVMADEVSVSLEEQAEMLETLLEIDRLLDGLPPQVQQTFLLVQLDGLSYASVAEQLGISIATVKRYLARAGERCFFATLD</sequence>
<dbReference type="Pfam" id="PF08281">
    <property type="entry name" value="Sigma70_r4_2"/>
    <property type="match status" value="1"/>
</dbReference>
<evidence type="ECO:0000256" key="2">
    <source>
        <dbReference type="ARBA" id="ARBA00023015"/>
    </source>
</evidence>
<dbReference type="GO" id="GO:0003677">
    <property type="term" value="F:DNA binding"/>
    <property type="evidence" value="ECO:0007669"/>
    <property type="project" value="InterPro"/>
</dbReference>
<dbReference type="Proteomes" id="UP000238196">
    <property type="component" value="Unassembled WGS sequence"/>
</dbReference>
<dbReference type="EMBL" id="PRLP01000150">
    <property type="protein sequence ID" value="PPC74299.1"/>
    <property type="molecule type" value="Genomic_DNA"/>
</dbReference>
<dbReference type="InterPro" id="IPR013325">
    <property type="entry name" value="RNA_pol_sigma_r2"/>
</dbReference>
<organism evidence="7 8">
    <name type="scientific">Proteobacteria bacterium 228</name>
    <dbReference type="NCBI Taxonomy" id="2083153"/>
    <lineage>
        <taxon>Bacteria</taxon>
        <taxon>Pseudomonadati</taxon>
        <taxon>Pseudomonadota</taxon>
    </lineage>
</organism>
<dbReference type="NCBIfam" id="NF009180">
    <property type="entry name" value="PRK12528.1"/>
    <property type="match status" value="1"/>
</dbReference>
<dbReference type="AlphaFoldDB" id="A0A2S5KIG5"/>
<dbReference type="InterPro" id="IPR036388">
    <property type="entry name" value="WH-like_DNA-bd_sf"/>
</dbReference>
<dbReference type="FunFam" id="1.10.1740.10:FF:000009">
    <property type="entry name" value="RNA polymerase sigma factor"/>
    <property type="match status" value="1"/>
</dbReference>
<feature type="domain" description="RNA polymerase sigma factor 70 region 4 type 2" evidence="6">
    <location>
        <begin position="110"/>
        <end position="160"/>
    </location>
</feature>
<dbReference type="GO" id="GO:0016987">
    <property type="term" value="F:sigma factor activity"/>
    <property type="evidence" value="ECO:0007669"/>
    <property type="project" value="UniProtKB-KW"/>
</dbReference>
<protein>
    <submittedName>
        <fullName evidence="7">RNA polymerase subunit sigma</fullName>
    </submittedName>
</protein>
<dbReference type="Gene3D" id="1.10.10.10">
    <property type="entry name" value="Winged helix-like DNA-binding domain superfamily/Winged helix DNA-binding domain"/>
    <property type="match status" value="1"/>
</dbReference>
<comment type="similarity">
    <text evidence="1">Belongs to the sigma-70 factor family. ECF subfamily.</text>
</comment>
<evidence type="ECO:0000256" key="3">
    <source>
        <dbReference type="ARBA" id="ARBA00023082"/>
    </source>
</evidence>
<dbReference type="CDD" id="cd06171">
    <property type="entry name" value="Sigma70_r4"/>
    <property type="match status" value="1"/>
</dbReference>
<dbReference type="SUPFAM" id="SSF88659">
    <property type="entry name" value="Sigma3 and sigma4 domains of RNA polymerase sigma factors"/>
    <property type="match status" value="1"/>
</dbReference>
<dbReference type="OrthoDB" id="9797134at2"/>
<dbReference type="InterPro" id="IPR013324">
    <property type="entry name" value="RNA_pol_sigma_r3/r4-like"/>
</dbReference>
<dbReference type="PANTHER" id="PTHR43133:SF63">
    <property type="entry name" value="RNA POLYMERASE SIGMA FACTOR FECI-RELATED"/>
    <property type="match status" value="1"/>
</dbReference>
<dbReference type="InterPro" id="IPR039425">
    <property type="entry name" value="RNA_pol_sigma-70-like"/>
</dbReference>
<dbReference type="GO" id="GO:0006352">
    <property type="term" value="P:DNA-templated transcription initiation"/>
    <property type="evidence" value="ECO:0007669"/>
    <property type="project" value="InterPro"/>
</dbReference>